<feature type="domain" description="Radical SAM core" evidence="12">
    <location>
        <begin position="5"/>
        <end position="226"/>
    </location>
</feature>
<feature type="binding site" evidence="11">
    <location>
        <position position="244"/>
    </location>
    <ligand>
        <name>[4Fe-4S] cluster</name>
        <dbReference type="ChEBI" id="CHEBI:49883"/>
        <label>2</label>
        <note>4Fe-4S-substrate</note>
    </ligand>
</feature>
<evidence type="ECO:0000256" key="1">
    <source>
        <dbReference type="ARBA" id="ARBA00022485"/>
    </source>
</evidence>
<dbReference type="PANTHER" id="PTHR22960">
    <property type="entry name" value="MOLYBDOPTERIN COFACTOR SYNTHESIS PROTEIN A"/>
    <property type="match status" value="1"/>
</dbReference>
<dbReference type="KEGG" id="gac:GACE_1676"/>
<feature type="binding site" evidence="11">
    <location>
        <position position="241"/>
    </location>
    <ligand>
        <name>[4Fe-4S] cluster</name>
        <dbReference type="ChEBI" id="CHEBI:49883"/>
        <label>2</label>
        <note>4Fe-4S-substrate</note>
    </ligand>
</feature>
<feature type="binding site" evidence="11">
    <location>
        <position position="28"/>
    </location>
    <ligand>
        <name>[4Fe-4S] cluster</name>
        <dbReference type="ChEBI" id="CHEBI:49883"/>
        <label>1</label>
        <note>4Fe-4S-S-AdoMet</note>
    </ligand>
</feature>
<feature type="binding site" evidence="11">
    <location>
        <position position="112"/>
    </location>
    <ligand>
        <name>S-adenosyl-L-methionine</name>
        <dbReference type="ChEBI" id="CHEBI:59789"/>
    </ligand>
</feature>
<dbReference type="GO" id="GO:1904047">
    <property type="term" value="F:S-adenosyl-L-methionine binding"/>
    <property type="evidence" value="ECO:0007669"/>
    <property type="project" value="UniProtKB-UniRule"/>
</dbReference>
<dbReference type="PANTHER" id="PTHR22960:SF0">
    <property type="entry name" value="MOLYBDENUM COFACTOR BIOSYNTHESIS PROTEIN 1"/>
    <property type="match status" value="1"/>
</dbReference>
<comment type="caution">
    <text evidence="11">Lacks conserved residue(s) required for the propagation of feature annotation.</text>
</comment>
<dbReference type="GO" id="GO:0005525">
    <property type="term" value="F:GTP binding"/>
    <property type="evidence" value="ECO:0007669"/>
    <property type="project" value="UniProtKB-UniRule"/>
</dbReference>
<dbReference type="RefSeq" id="WP_048092624.1">
    <property type="nucleotide sequence ID" value="NZ_CP009552.1"/>
</dbReference>
<keyword evidence="9 11" id="KW-0456">Lyase</keyword>
<dbReference type="GeneID" id="24798255"/>
<evidence type="ECO:0000256" key="9">
    <source>
        <dbReference type="ARBA" id="ARBA00023239"/>
    </source>
</evidence>
<dbReference type="GO" id="GO:0051539">
    <property type="term" value="F:4 iron, 4 sulfur cluster binding"/>
    <property type="evidence" value="ECO:0007669"/>
    <property type="project" value="UniProtKB-UniRule"/>
</dbReference>
<dbReference type="EC" id="4.1.99.22" evidence="11"/>
<evidence type="ECO:0000256" key="5">
    <source>
        <dbReference type="ARBA" id="ARBA00023004"/>
    </source>
</evidence>
<accession>A0A0A7GIB9</accession>
<dbReference type="SFLD" id="SFLDG01383">
    <property type="entry name" value="cyclic_pyranopterin_phosphate"/>
    <property type="match status" value="1"/>
</dbReference>
<evidence type="ECO:0000256" key="4">
    <source>
        <dbReference type="ARBA" id="ARBA00022741"/>
    </source>
</evidence>
<dbReference type="InterPro" id="IPR050105">
    <property type="entry name" value="MoCo_biosynth_MoaA/MoaC"/>
</dbReference>
<dbReference type="SFLD" id="SFLDG01067">
    <property type="entry name" value="SPASM/twitch_domain_containing"/>
    <property type="match status" value="1"/>
</dbReference>
<dbReference type="HOGENOM" id="CLU_009273_0_1_2"/>
<feature type="binding site" evidence="11">
    <location>
        <position position="149"/>
    </location>
    <ligand>
        <name>GTP</name>
        <dbReference type="ChEBI" id="CHEBI:37565"/>
    </ligand>
</feature>
<keyword evidence="4 11" id="KW-0547">Nucleotide-binding</keyword>
<keyword evidence="1 11" id="KW-0004">4Fe-4S</keyword>
<evidence type="ECO:0000256" key="8">
    <source>
        <dbReference type="ARBA" id="ARBA00023150"/>
    </source>
</evidence>
<keyword evidence="3 11" id="KW-0479">Metal-binding</keyword>
<comment type="catalytic activity">
    <reaction evidence="10 11">
        <text>GTP + AH2 + S-adenosyl-L-methionine = (8S)-3',8-cyclo-7,8-dihydroguanosine 5'-triphosphate + 5'-deoxyadenosine + L-methionine + A + H(+)</text>
        <dbReference type="Rhea" id="RHEA:49576"/>
        <dbReference type="ChEBI" id="CHEBI:13193"/>
        <dbReference type="ChEBI" id="CHEBI:15378"/>
        <dbReference type="ChEBI" id="CHEBI:17319"/>
        <dbReference type="ChEBI" id="CHEBI:17499"/>
        <dbReference type="ChEBI" id="CHEBI:37565"/>
        <dbReference type="ChEBI" id="CHEBI:57844"/>
        <dbReference type="ChEBI" id="CHEBI:59789"/>
        <dbReference type="ChEBI" id="CHEBI:131766"/>
        <dbReference type="EC" id="4.1.99.22"/>
    </reaction>
</comment>
<dbReference type="PROSITE" id="PS01305">
    <property type="entry name" value="MOAA_NIFB_PQQE"/>
    <property type="match status" value="1"/>
</dbReference>
<dbReference type="NCBIfam" id="NF001199">
    <property type="entry name" value="PRK00164.2-1"/>
    <property type="match status" value="1"/>
</dbReference>
<dbReference type="SFLD" id="SFLDS00029">
    <property type="entry name" value="Radical_SAM"/>
    <property type="match status" value="1"/>
</dbReference>
<dbReference type="InterPro" id="IPR000385">
    <property type="entry name" value="MoaA_NifB_PqqE_Fe-S-bd_CS"/>
</dbReference>
<evidence type="ECO:0000256" key="6">
    <source>
        <dbReference type="ARBA" id="ARBA00023014"/>
    </source>
</evidence>
<evidence type="ECO:0000313" key="14">
    <source>
        <dbReference type="Proteomes" id="UP000030624"/>
    </source>
</evidence>
<feature type="binding site" evidence="11">
    <location>
        <position position="14"/>
    </location>
    <ligand>
        <name>GTP</name>
        <dbReference type="ChEBI" id="CHEBI:37565"/>
    </ligand>
</feature>
<dbReference type="InterPro" id="IPR010505">
    <property type="entry name" value="MoaA_twitch"/>
</dbReference>
<dbReference type="PROSITE" id="PS51918">
    <property type="entry name" value="RADICAL_SAM"/>
    <property type="match status" value="1"/>
</dbReference>
<dbReference type="EMBL" id="CP009552">
    <property type="protein sequence ID" value="AIY90707.1"/>
    <property type="molecule type" value="Genomic_DNA"/>
</dbReference>
<comment type="pathway">
    <text evidence="11">Cofactor biosynthesis; molybdopterin biosynthesis.</text>
</comment>
<dbReference type="InterPro" id="IPR040064">
    <property type="entry name" value="MoaA-like"/>
</dbReference>
<dbReference type="InterPro" id="IPR006638">
    <property type="entry name" value="Elp3/MiaA/NifB-like_rSAM"/>
</dbReference>
<keyword evidence="2 11" id="KW-0949">S-adenosyl-L-methionine</keyword>
<feature type="binding site" evidence="11">
    <location>
        <position position="27"/>
    </location>
    <ligand>
        <name>S-adenosyl-L-methionine</name>
        <dbReference type="ChEBI" id="CHEBI:59789"/>
    </ligand>
</feature>
<sequence>MLVDRFGRKITNLRISVTSRCNLNCFYCHREGYHSGDELSPDEIAEIAEAFKELGIRKVKITGGEPLVRKDIVEVVEKLPKFDEISMTTNGQLLSRYVDDLKRAGLDRVNVSLDTLDAKKYRAMTRGGKIERVIEGIEEAIKAGLTPVKLNMVLIAGLNLDEIDGMIEFARRFRGKLILQFIELVNLNYNGEGYFDVFRLKERFERSAREIRVRGMQKRRQYIFDDFAVELVKPVDNSEFCHSCNRIRVTADGKIKPCLMRNDNLVDVRGLSGERLLNVIRDAILLREPYYRGD</sequence>
<dbReference type="eggNOG" id="arCOG00930">
    <property type="taxonomic scope" value="Archaea"/>
</dbReference>
<feature type="binding site" evidence="11">
    <location>
        <position position="21"/>
    </location>
    <ligand>
        <name>[4Fe-4S] cluster</name>
        <dbReference type="ChEBI" id="CHEBI:49883"/>
        <label>1</label>
        <note>4Fe-4S-S-AdoMet</note>
    </ligand>
</feature>
<dbReference type="SUPFAM" id="SSF102114">
    <property type="entry name" value="Radical SAM enzymes"/>
    <property type="match status" value="1"/>
</dbReference>
<dbReference type="InterPro" id="IPR058240">
    <property type="entry name" value="rSAM_sf"/>
</dbReference>
<dbReference type="Proteomes" id="UP000030624">
    <property type="component" value="Chromosome"/>
</dbReference>
<protein>
    <recommendedName>
        <fullName evidence="11">Probable GTP 3',8-cyclase</fullName>
        <ecNumber evidence="11">4.1.99.22</ecNumber>
    </recommendedName>
    <alternativeName>
        <fullName evidence="11">Molybdenum cofactor biosynthesis protein A</fullName>
    </alternativeName>
</protein>
<feature type="binding site" evidence="11">
    <location>
        <position position="60"/>
    </location>
    <ligand>
        <name>GTP</name>
        <dbReference type="ChEBI" id="CHEBI:37565"/>
    </ligand>
</feature>
<dbReference type="InterPro" id="IPR007197">
    <property type="entry name" value="rSAM"/>
</dbReference>
<keyword evidence="7 11" id="KW-0342">GTP-binding</keyword>
<feature type="binding site" evidence="11">
    <location>
        <position position="25"/>
    </location>
    <ligand>
        <name>[4Fe-4S] cluster</name>
        <dbReference type="ChEBI" id="CHEBI:49883"/>
        <label>1</label>
        <note>4Fe-4S-S-AdoMet</note>
    </ligand>
</feature>
<dbReference type="CDD" id="cd01335">
    <property type="entry name" value="Radical_SAM"/>
    <property type="match status" value="1"/>
</dbReference>
<dbReference type="Pfam" id="PF04055">
    <property type="entry name" value="Radical_SAM"/>
    <property type="match status" value="1"/>
</dbReference>
<dbReference type="NCBIfam" id="TIGR02668">
    <property type="entry name" value="moaA_archaeal"/>
    <property type="match status" value="1"/>
</dbReference>
<feature type="binding site" evidence="11">
    <location>
        <position position="88"/>
    </location>
    <ligand>
        <name>GTP</name>
        <dbReference type="ChEBI" id="CHEBI:37565"/>
    </ligand>
</feature>
<dbReference type="SMART" id="SM00729">
    <property type="entry name" value="Elp3"/>
    <property type="match status" value="1"/>
</dbReference>
<dbReference type="Gene3D" id="3.20.20.70">
    <property type="entry name" value="Aldolase class I"/>
    <property type="match status" value="1"/>
</dbReference>
<dbReference type="InterPro" id="IPR013485">
    <property type="entry name" value="MoaA_arc"/>
</dbReference>
<name>A0A0A7GIB9_GEOAI</name>
<keyword evidence="6 11" id="KW-0411">Iron-sulfur</keyword>
<gene>
    <name evidence="11" type="primary">moaA</name>
    <name evidence="13" type="ORF">GACE_1676</name>
</gene>
<dbReference type="CDD" id="cd21117">
    <property type="entry name" value="Twitch_MoaA"/>
    <property type="match status" value="1"/>
</dbReference>
<dbReference type="GO" id="GO:0061799">
    <property type="term" value="F:cyclic pyranopterin monophosphate synthase activity"/>
    <property type="evidence" value="ECO:0007669"/>
    <property type="project" value="TreeGrafter"/>
</dbReference>
<dbReference type="STRING" id="565033.GACE_1676"/>
<reference evidence="13 14" key="1">
    <citation type="journal article" date="2015" name="Appl. Environ. Microbiol.">
        <title>The Geoglobus acetivorans genome: Fe(III) reduction, acetate utilization, autotrophic growth, and degradation of aromatic compounds in a hyperthermophilic archaeon.</title>
        <authorList>
            <person name="Mardanov A.V."/>
            <person name="Slododkina G.B."/>
            <person name="Slobodkin A.I."/>
            <person name="Beletsky A.V."/>
            <person name="Gavrilov S.N."/>
            <person name="Kublanov I.V."/>
            <person name="Bonch-Osmolovskaya E.A."/>
            <person name="Skryabin K.G."/>
            <person name="Ravin N.V."/>
        </authorList>
    </citation>
    <scope>NUCLEOTIDE SEQUENCE [LARGE SCALE GENOMIC DNA]</scope>
    <source>
        <strain evidence="13 14">SBH6</strain>
    </source>
</reference>
<comment type="similarity">
    <text evidence="11">Belongs to the radical SAM superfamily. MoaA family.</text>
</comment>
<feature type="binding site" evidence="11">
    <location>
        <position position="258"/>
    </location>
    <ligand>
        <name>[4Fe-4S] cluster</name>
        <dbReference type="ChEBI" id="CHEBI:49883"/>
        <label>2</label>
        <note>4Fe-4S-substrate</note>
    </ligand>
</feature>
<evidence type="ECO:0000256" key="2">
    <source>
        <dbReference type="ARBA" id="ARBA00022691"/>
    </source>
</evidence>
<comment type="function">
    <text evidence="11">Catalyzes the cyclization of GTP to (8S)-3',8-cyclo-7,8-dihydroguanosine 5'-triphosphate.</text>
</comment>
<organism evidence="13 14">
    <name type="scientific">Geoglobus acetivorans</name>
    <dbReference type="NCBI Taxonomy" id="565033"/>
    <lineage>
        <taxon>Archaea</taxon>
        <taxon>Methanobacteriati</taxon>
        <taxon>Methanobacteriota</taxon>
        <taxon>Archaeoglobi</taxon>
        <taxon>Archaeoglobales</taxon>
        <taxon>Archaeoglobaceae</taxon>
        <taxon>Geoglobus</taxon>
    </lineage>
</organism>
<feature type="binding site" evidence="11">
    <location>
        <begin position="246"/>
        <end position="248"/>
    </location>
    <ligand>
        <name>GTP</name>
        <dbReference type="ChEBI" id="CHEBI:37565"/>
    </ligand>
</feature>
<dbReference type="SFLD" id="SFLDG01386">
    <property type="entry name" value="main_SPASM_domain-containing"/>
    <property type="match status" value="1"/>
</dbReference>
<evidence type="ECO:0000259" key="12">
    <source>
        <dbReference type="PROSITE" id="PS51918"/>
    </source>
</evidence>
<evidence type="ECO:0000313" key="13">
    <source>
        <dbReference type="EMBL" id="AIY90707.1"/>
    </source>
</evidence>
<dbReference type="GO" id="GO:0006777">
    <property type="term" value="P:Mo-molybdopterin cofactor biosynthetic process"/>
    <property type="evidence" value="ECO:0007669"/>
    <property type="project" value="UniProtKB-UniRule"/>
</dbReference>
<keyword evidence="8 11" id="KW-0501">Molybdenum cofactor biosynthesis</keyword>
<dbReference type="AlphaFoldDB" id="A0A0A7GIB9"/>
<evidence type="ECO:0000256" key="3">
    <source>
        <dbReference type="ARBA" id="ARBA00022723"/>
    </source>
</evidence>
<dbReference type="UniPathway" id="UPA00344"/>
<evidence type="ECO:0000256" key="11">
    <source>
        <dbReference type="HAMAP-Rule" id="MF_01225"/>
    </source>
</evidence>
<feature type="binding site" evidence="11">
    <location>
        <position position="64"/>
    </location>
    <ligand>
        <name>S-adenosyl-L-methionine</name>
        <dbReference type="ChEBI" id="CHEBI:59789"/>
    </ligand>
</feature>
<comment type="cofactor">
    <cofactor evidence="11">
        <name>[4Fe-4S] cluster</name>
        <dbReference type="ChEBI" id="CHEBI:49883"/>
    </cofactor>
    <text evidence="11">Binds 2 [4Fe-4S] clusters. Binds 1 [4Fe-4S] cluster coordinated with 3 cysteines and an exchangeable S-adenosyl-L-methionine and 1 [4Fe-4S] cluster coordinated with 3 cysteines and the GTP-derived substrate.</text>
</comment>
<proteinExistence type="inferred from homology"/>
<dbReference type="HAMAP" id="MF_01225_A">
    <property type="entry name" value="MoaA_A"/>
    <property type="match status" value="1"/>
</dbReference>
<dbReference type="GO" id="GO:0046872">
    <property type="term" value="F:metal ion binding"/>
    <property type="evidence" value="ECO:0007669"/>
    <property type="project" value="UniProtKB-KW"/>
</dbReference>
<dbReference type="InterPro" id="IPR013785">
    <property type="entry name" value="Aldolase_TIM"/>
</dbReference>
<evidence type="ECO:0000256" key="7">
    <source>
        <dbReference type="ARBA" id="ARBA00023134"/>
    </source>
</evidence>
<dbReference type="Pfam" id="PF06463">
    <property type="entry name" value="Mob_synth_C"/>
    <property type="match status" value="1"/>
</dbReference>
<keyword evidence="5 11" id="KW-0408">Iron</keyword>
<dbReference type="GO" id="GO:0061798">
    <property type="term" value="F:GTP 3',8'-cyclase activity"/>
    <property type="evidence" value="ECO:0007669"/>
    <property type="project" value="UniProtKB-UniRule"/>
</dbReference>
<evidence type="ECO:0000256" key="10">
    <source>
        <dbReference type="ARBA" id="ARBA00048697"/>
    </source>
</evidence>